<dbReference type="EMBL" id="CP016022">
    <property type="protein sequence ID" value="ANJ73920.1"/>
    <property type="molecule type" value="Genomic_DNA"/>
</dbReference>
<dbReference type="AlphaFoldDB" id="A0A192A0F1"/>
<proteinExistence type="predicted"/>
<evidence type="ECO:0000313" key="2">
    <source>
        <dbReference type="EMBL" id="ANH74429.1"/>
    </source>
</evidence>
<feature type="domain" description="AB hydrolase-1" evidence="1">
    <location>
        <begin position="58"/>
        <end position="286"/>
    </location>
</feature>
<dbReference type="InterPro" id="IPR000073">
    <property type="entry name" value="AB_hydrolase_1"/>
</dbReference>
<dbReference type="KEGG" id="rin:ACS15_3443"/>
<dbReference type="PIRSF" id="PIRSF037442">
    <property type="entry name" value="UCP037442_abhydr"/>
    <property type="match status" value="1"/>
</dbReference>
<dbReference type="GeneID" id="61527586"/>
<dbReference type="OrthoDB" id="9785076at2"/>
<dbReference type="InterPro" id="IPR017208">
    <property type="entry name" value="UCP037442_abhydr"/>
</dbReference>
<dbReference type="Proteomes" id="UP000077927">
    <property type="component" value="Chromosome 1"/>
</dbReference>
<keyword evidence="5" id="KW-1185">Reference proteome</keyword>
<dbReference type="PATRIC" id="fig|190721.6.peg.3399"/>
<dbReference type="SUPFAM" id="SSF53474">
    <property type="entry name" value="alpha/beta-Hydrolases"/>
    <property type="match status" value="1"/>
</dbReference>
<dbReference type="RefSeq" id="WP_021197321.1">
    <property type="nucleotide sequence ID" value="NZ_CP012605.1"/>
</dbReference>
<reference evidence="3" key="2">
    <citation type="submission" date="2016-06" db="EMBL/GenBank/DDBJ databases">
        <authorList>
            <person name="Kjaerup R.B."/>
            <person name="Dalgaard T.S."/>
            <person name="Juul-Madsen H.R."/>
        </authorList>
    </citation>
    <scope>NUCLEOTIDE SEQUENCE [LARGE SCALE GENOMIC DNA]</scope>
    <source>
        <strain evidence="3">ATCC 49129</strain>
    </source>
</reference>
<dbReference type="InterPro" id="IPR029058">
    <property type="entry name" value="AB_hydrolase_fold"/>
</dbReference>
<evidence type="ECO:0000313" key="4">
    <source>
        <dbReference type="Proteomes" id="UP000077927"/>
    </source>
</evidence>
<organism evidence="3 5">
    <name type="scientific">Ralstonia insidiosa</name>
    <dbReference type="NCBI Taxonomy" id="190721"/>
    <lineage>
        <taxon>Bacteria</taxon>
        <taxon>Pseudomonadati</taxon>
        <taxon>Pseudomonadota</taxon>
        <taxon>Betaproteobacteria</taxon>
        <taxon>Burkholderiales</taxon>
        <taxon>Burkholderiaceae</taxon>
        <taxon>Ralstonia</taxon>
    </lineage>
</organism>
<dbReference type="STRING" id="190721.ACS15_3443"/>
<reference evidence="2 4" key="1">
    <citation type="submission" date="2015-09" db="EMBL/GenBank/DDBJ databases">
        <authorList>
            <person name="Xu Y."/>
            <person name="Nagy A."/>
            <person name="Liu N.T."/>
            <person name="Nou X."/>
        </authorList>
    </citation>
    <scope>NUCLEOTIDE SEQUENCE [LARGE SCALE GENOMIC DNA]</scope>
    <source>
        <strain evidence="2 4">FC1138</strain>
    </source>
</reference>
<reference evidence="5" key="3">
    <citation type="submission" date="2016-06" db="EMBL/GenBank/DDBJ databases">
        <authorList>
            <person name="Xu Y."/>
            <person name="Nagy A."/>
            <person name="Yan X."/>
            <person name="Kim S.W."/>
            <person name="Haley B."/>
            <person name="Liu N.T."/>
            <person name="Nou X."/>
        </authorList>
    </citation>
    <scope>NUCLEOTIDE SEQUENCE [LARGE SCALE GENOMIC DNA]</scope>
    <source>
        <strain evidence="5">ATCC 49129</strain>
    </source>
</reference>
<evidence type="ECO:0000313" key="5">
    <source>
        <dbReference type="Proteomes" id="UP000078572"/>
    </source>
</evidence>
<dbReference type="Proteomes" id="UP000078572">
    <property type="component" value="Chromosome 1"/>
</dbReference>
<gene>
    <name evidence="3" type="ORF">A9Y76_16310</name>
    <name evidence="2" type="ORF">ACS15_3443</name>
</gene>
<dbReference type="Pfam" id="PF12697">
    <property type="entry name" value="Abhydrolase_6"/>
    <property type="match status" value="1"/>
</dbReference>
<evidence type="ECO:0000259" key="1">
    <source>
        <dbReference type="Pfam" id="PF12697"/>
    </source>
</evidence>
<protein>
    <submittedName>
        <fullName evidence="2 3">Alpha/beta hydrolase</fullName>
    </submittedName>
</protein>
<dbReference type="EMBL" id="CP012605">
    <property type="protein sequence ID" value="ANH74429.1"/>
    <property type="molecule type" value="Genomic_DNA"/>
</dbReference>
<evidence type="ECO:0000313" key="3">
    <source>
        <dbReference type="EMBL" id="ANJ73920.1"/>
    </source>
</evidence>
<dbReference type="Gene3D" id="3.40.50.1820">
    <property type="entry name" value="alpha/beta hydrolase"/>
    <property type="match status" value="1"/>
</dbReference>
<accession>A0A192A0F1</accession>
<sequence>MQREPIDYPADALPTREDHVRTADGWTLPVTVTSPGLGAHGTVVICSALGVPHQFYGAFARGLCLAGWRVVTFDYRGIGEALATGPGTPRFADWGRRDIDAVLKWVHDTLVPEGCGGRKLVVLGHSAGGQLAGLAPHIVHADALVHVAVSLANVRLWPWRGLLSRPQLAWLLRVRIPLAVARVRGGTLPLSVVGMGPMSIPAAILGDWARFARQRGYLFAPRTGLDTSRYPKLAVPLLAWGFDDDPMAPARAIDALVAQFPAASVTRRQVGGAALPAKGVGHMGFFRASSGAPWWRETVAWLDALA</sequence>
<dbReference type="GO" id="GO:0016787">
    <property type="term" value="F:hydrolase activity"/>
    <property type="evidence" value="ECO:0007669"/>
    <property type="project" value="UniProtKB-KW"/>
</dbReference>
<keyword evidence="3" id="KW-0378">Hydrolase</keyword>
<name>A0A192A0F1_9RALS</name>